<reference evidence="3 4" key="2">
    <citation type="submission" date="2020-05" db="EMBL/GenBank/DDBJ databases">
        <title>Draft genome sequence of Desulfovibrio sp. strainFSS-1.</title>
        <authorList>
            <person name="Shimoshige H."/>
            <person name="Kobayashi H."/>
            <person name="Maekawa T."/>
        </authorList>
    </citation>
    <scope>NUCLEOTIDE SEQUENCE [LARGE SCALE GENOMIC DNA]</scope>
    <source>
        <strain evidence="3 4">SIID29052-01</strain>
    </source>
</reference>
<evidence type="ECO:0000256" key="1">
    <source>
        <dbReference type="SAM" id="SignalP"/>
    </source>
</evidence>
<evidence type="ECO:0000313" key="4">
    <source>
        <dbReference type="Proteomes" id="UP000494245"/>
    </source>
</evidence>
<dbReference type="Proteomes" id="UP000494245">
    <property type="component" value="Unassembled WGS sequence"/>
</dbReference>
<keyword evidence="1" id="KW-0732">Signal</keyword>
<sequence>MKPFTLILALSVFFSGSALAAPEYTQDTNLNWDGYNSSTYVTTYGTKYGAIPGDVIGIPDIKQIGFTFNGTHLTAVSVDFFLPTQQSRSSWNSDKLKPGDIFINIDNDTDWDYIIHNPDSLVRPGGTATASSAQQKAAMDAVKNDVVDSQWTVYKADGAGLEYGNTATWAANYNMSTVYEYNLGGWDWRKNHPVQAKDPGDPTGITATVTWPTSVAVNTTSTDFWATWTLSGGGIELQGHHSMTVGFAVSCANDVFYERAPIPNPEPASMLLMGAGALGISFLRRRARSKEEV</sequence>
<comment type="caution">
    <text evidence="3">The sequence shown here is derived from an EMBL/GenBank/DDBJ whole genome shotgun (WGS) entry which is preliminary data.</text>
</comment>
<evidence type="ECO:0000259" key="2">
    <source>
        <dbReference type="Pfam" id="PF07589"/>
    </source>
</evidence>
<reference evidence="3 4" key="1">
    <citation type="submission" date="2020-04" db="EMBL/GenBank/DDBJ databases">
        <authorList>
            <consortium name="Desulfovibrio sp. FSS-1 genome sequencing consortium"/>
            <person name="Shimoshige H."/>
            <person name="Kobayashi H."/>
            <person name="Maekawa T."/>
        </authorList>
    </citation>
    <scope>NUCLEOTIDE SEQUENCE [LARGE SCALE GENOMIC DNA]</scope>
    <source>
        <strain evidence="3 4">SIID29052-01</strain>
    </source>
</reference>
<dbReference type="EMBL" id="BLTE01000007">
    <property type="protein sequence ID" value="GFK93918.1"/>
    <property type="molecule type" value="Genomic_DNA"/>
</dbReference>
<feature type="domain" description="Ice-binding protein C-terminal" evidence="2">
    <location>
        <begin position="265"/>
        <end position="285"/>
    </location>
</feature>
<feature type="chain" id="PRO_5028966281" description="Ice-binding protein C-terminal domain-containing protein" evidence="1">
    <location>
        <begin position="21"/>
        <end position="293"/>
    </location>
</feature>
<dbReference type="NCBIfam" id="TIGR02595">
    <property type="entry name" value="PEP_CTERM"/>
    <property type="match status" value="1"/>
</dbReference>
<proteinExistence type="predicted"/>
<dbReference type="RefSeq" id="WP_173083476.1">
    <property type="nucleotide sequence ID" value="NZ_BLTE01000007.1"/>
</dbReference>
<accession>A0A6V8LUB2</accession>
<protein>
    <recommendedName>
        <fullName evidence="2">Ice-binding protein C-terminal domain-containing protein</fullName>
    </recommendedName>
</protein>
<dbReference type="InterPro" id="IPR013424">
    <property type="entry name" value="Ice-binding_C"/>
</dbReference>
<gene>
    <name evidence="3" type="ORF">NNJEOMEG_01756</name>
</gene>
<feature type="signal peptide" evidence="1">
    <location>
        <begin position="1"/>
        <end position="20"/>
    </location>
</feature>
<dbReference type="AlphaFoldDB" id="A0A6V8LUB2"/>
<name>A0A6V8LUB2_9BACT</name>
<organism evidence="3 4">
    <name type="scientific">Fundidesulfovibrio magnetotacticus</name>
    <dbReference type="NCBI Taxonomy" id="2730080"/>
    <lineage>
        <taxon>Bacteria</taxon>
        <taxon>Pseudomonadati</taxon>
        <taxon>Thermodesulfobacteriota</taxon>
        <taxon>Desulfovibrionia</taxon>
        <taxon>Desulfovibrionales</taxon>
        <taxon>Desulfovibrionaceae</taxon>
        <taxon>Fundidesulfovibrio</taxon>
    </lineage>
</organism>
<dbReference type="Pfam" id="PF07589">
    <property type="entry name" value="PEP-CTERM"/>
    <property type="match status" value="1"/>
</dbReference>
<keyword evidence="4" id="KW-1185">Reference proteome</keyword>
<evidence type="ECO:0000313" key="3">
    <source>
        <dbReference type="EMBL" id="GFK93918.1"/>
    </source>
</evidence>